<feature type="region of interest" description="Disordered" evidence="1">
    <location>
        <begin position="1"/>
        <end position="48"/>
    </location>
</feature>
<dbReference type="AlphaFoldDB" id="A0A6L2N4N0"/>
<gene>
    <name evidence="2" type="ORF">Tci_053124</name>
</gene>
<organism evidence="2">
    <name type="scientific">Tanacetum cinerariifolium</name>
    <name type="common">Dalmatian daisy</name>
    <name type="synonym">Chrysanthemum cinerariifolium</name>
    <dbReference type="NCBI Taxonomy" id="118510"/>
    <lineage>
        <taxon>Eukaryota</taxon>
        <taxon>Viridiplantae</taxon>
        <taxon>Streptophyta</taxon>
        <taxon>Embryophyta</taxon>
        <taxon>Tracheophyta</taxon>
        <taxon>Spermatophyta</taxon>
        <taxon>Magnoliopsida</taxon>
        <taxon>eudicotyledons</taxon>
        <taxon>Gunneridae</taxon>
        <taxon>Pentapetalae</taxon>
        <taxon>asterids</taxon>
        <taxon>campanulids</taxon>
        <taxon>Asterales</taxon>
        <taxon>Asteraceae</taxon>
        <taxon>Asteroideae</taxon>
        <taxon>Anthemideae</taxon>
        <taxon>Anthemidinae</taxon>
        <taxon>Tanacetum</taxon>
    </lineage>
</organism>
<evidence type="ECO:0000313" key="2">
    <source>
        <dbReference type="EMBL" id="GEU81146.1"/>
    </source>
</evidence>
<comment type="caution">
    <text evidence="2">The sequence shown here is derived from an EMBL/GenBank/DDBJ whole genome shotgun (WGS) entry which is preliminary data.</text>
</comment>
<protein>
    <submittedName>
        <fullName evidence="2">Uncharacterized protein</fullName>
    </submittedName>
</protein>
<accession>A0A6L2N4N0</accession>
<name>A0A6L2N4N0_TANCI</name>
<sequence length="312" mass="33561">MDHVDTKPKQVVISEERNTNTEMNERKFKQTNRFKKTDADSGRHVQTKVDEEKIQADRRRQTDADSRTQIQTEVEEKRFRRCGFDWRLSHGGGRGVDGCCRGCCDGGDEVTVAVRVAVHGVGGSITGGRVMERVMEIGRRGSFLGSSKTLAEKFSDGGDGGGGGGRLAGGWGRREGMRCGFGWPLSRGGGRGVDGCCRGWCDGGDEVTVVVRVAVHGVGGSITGGGVMERVMEVAGDGDDAGWPLWATVMEAAVEWWTMEVGLSGMVDLIDQETGIVFRFARNGRRKSFPAASTVVVVAGGWGGREGMCVCF</sequence>
<reference evidence="2" key="1">
    <citation type="journal article" date="2019" name="Sci. Rep.">
        <title>Draft genome of Tanacetum cinerariifolium, the natural source of mosquito coil.</title>
        <authorList>
            <person name="Yamashiro T."/>
            <person name="Shiraishi A."/>
            <person name="Satake H."/>
            <person name="Nakayama K."/>
        </authorList>
    </citation>
    <scope>NUCLEOTIDE SEQUENCE</scope>
</reference>
<evidence type="ECO:0000256" key="1">
    <source>
        <dbReference type="SAM" id="MobiDB-lite"/>
    </source>
</evidence>
<feature type="compositionally biased region" description="Basic and acidic residues" evidence="1">
    <location>
        <begin position="35"/>
        <end position="48"/>
    </location>
</feature>
<proteinExistence type="predicted"/>
<feature type="compositionally biased region" description="Basic and acidic residues" evidence="1">
    <location>
        <begin position="1"/>
        <end position="28"/>
    </location>
</feature>
<dbReference type="EMBL" id="BKCJ010008219">
    <property type="protein sequence ID" value="GEU81146.1"/>
    <property type="molecule type" value="Genomic_DNA"/>
</dbReference>